<protein>
    <submittedName>
        <fullName evidence="2">Uncharacterized protein</fullName>
    </submittedName>
</protein>
<organism evidence="2 3">
    <name type="scientific">Scophthalmus maximus</name>
    <name type="common">Turbot</name>
    <name type="synonym">Psetta maxima</name>
    <dbReference type="NCBI Taxonomy" id="52904"/>
    <lineage>
        <taxon>Eukaryota</taxon>
        <taxon>Metazoa</taxon>
        <taxon>Chordata</taxon>
        <taxon>Craniata</taxon>
        <taxon>Vertebrata</taxon>
        <taxon>Euteleostomi</taxon>
        <taxon>Actinopterygii</taxon>
        <taxon>Neopterygii</taxon>
        <taxon>Teleostei</taxon>
        <taxon>Neoteleostei</taxon>
        <taxon>Acanthomorphata</taxon>
        <taxon>Carangaria</taxon>
        <taxon>Pleuronectiformes</taxon>
        <taxon>Pleuronectoidei</taxon>
        <taxon>Scophthalmidae</taxon>
        <taxon>Scophthalmus</taxon>
    </lineage>
</organism>
<comment type="caution">
    <text evidence="2">The sequence shown here is derived from an EMBL/GenBank/DDBJ whole genome shotgun (WGS) entry which is preliminary data.</text>
</comment>
<evidence type="ECO:0000313" key="3">
    <source>
        <dbReference type="Proteomes" id="UP000438429"/>
    </source>
</evidence>
<evidence type="ECO:0000313" key="2">
    <source>
        <dbReference type="EMBL" id="KAF0045847.1"/>
    </source>
</evidence>
<evidence type="ECO:0000256" key="1">
    <source>
        <dbReference type="SAM" id="MobiDB-lite"/>
    </source>
</evidence>
<dbReference type="EMBL" id="VEVO01000002">
    <property type="protein sequence ID" value="KAF0045847.1"/>
    <property type="molecule type" value="Genomic_DNA"/>
</dbReference>
<proteinExistence type="predicted"/>
<dbReference type="Proteomes" id="UP000438429">
    <property type="component" value="Unassembled WGS sequence"/>
</dbReference>
<name>A0A6A4TGN2_SCOMX</name>
<feature type="compositionally biased region" description="Basic and acidic residues" evidence="1">
    <location>
        <begin position="76"/>
        <end position="87"/>
    </location>
</feature>
<feature type="region of interest" description="Disordered" evidence="1">
    <location>
        <begin position="68"/>
        <end position="109"/>
    </location>
</feature>
<accession>A0A6A4TGN2</accession>
<reference evidence="2 3" key="1">
    <citation type="submission" date="2019-06" db="EMBL/GenBank/DDBJ databases">
        <title>Draft genomes of female and male turbot (Scophthalmus maximus).</title>
        <authorList>
            <person name="Xu H."/>
            <person name="Xu X.-W."/>
            <person name="Shao C."/>
            <person name="Chen S."/>
        </authorList>
    </citation>
    <scope>NUCLEOTIDE SEQUENCE [LARGE SCALE GENOMIC DNA]</scope>
    <source>
        <strain evidence="2">Ysfricsl-2016a</strain>
        <tissue evidence="2">Blood</tissue>
    </source>
</reference>
<dbReference type="AlphaFoldDB" id="A0A6A4TGN2"/>
<gene>
    <name evidence="2" type="ORF">F2P81_002376</name>
</gene>
<sequence length="131" mass="14470">MSVLVSLRSGEKTLRPLSRPKTVGVGPLTVCVQPGESGEMLPSLIHFSEPELSVMSLHHVLISQTLPHQSLHHHPAAKDEVTPDRRARCAAATRTEPPSPLPCIDEREKRTPACKRPRLRLPVRLTGQMLL</sequence>